<evidence type="ECO:0000256" key="3">
    <source>
        <dbReference type="ARBA" id="ARBA00023002"/>
    </source>
</evidence>
<reference evidence="6" key="1">
    <citation type="journal article" date="2019" name="Int. J. Syst. Evol. Microbiol.">
        <title>The Global Catalogue of Microorganisms (GCM) 10K type strain sequencing project: providing services to taxonomists for standard genome sequencing and annotation.</title>
        <authorList>
            <consortium name="The Broad Institute Genomics Platform"/>
            <consortium name="The Broad Institute Genome Sequencing Center for Infectious Disease"/>
            <person name="Wu L."/>
            <person name="Ma J."/>
        </authorList>
    </citation>
    <scope>NUCLEOTIDE SEQUENCE [LARGE SCALE GENOMIC DNA]</scope>
    <source>
        <strain evidence="6">CCUG 52478</strain>
    </source>
</reference>
<dbReference type="Proteomes" id="UP001597229">
    <property type="component" value="Unassembled WGS sequence"/>
</dbReference>
<dbReference type="SUPFAM" id="SSF51735">
    <property type="entry name" value="NAD(P)-binding Rossmann-fold domains"/>
    <property type="match status" value="1"/>
</dbReference>
<dbReference type="Gene3D" id="3.40.50.720">
    <property type="entry name" value="NAD(P)-binding Rossmann-like Domain"/>
    <property type="match status" value="1"/>
</dbReference>
<evidence type="ECO:0000256" key="1">
    <source>
        <dbReference type="ARBA" id="ARBA00006484"/>
    </source>
</evidence>
<keyword evidence="2" id="KW-0521">NADP</keyword>
<dbReference type="CDD" id="cd05233">
    <property type="entry name" value="SDR_c"/>
    <property type="match status" value="1"/>
</dbReference>
<keyword evidence="6" id="KW-1185">Reference proteome</keyword>
<keyword evidence="3 5" id="KW-0560">Oxidoreductase</keyword>
<evidence type="ECO:0000256" key="4">
    <source>
        <dbReference type="RuleBase" id="RU000363"/>
    </source>
</evidence>
<organism evidence="5 6">
    <name type="scientific">Nocardioides ginsengisoli</name>
    <dbReference type="NCBI Taxonomy" id="363868"/>
    <lineage>
        <taxon>Bacteria</taxon>
        <taxon>Bacillati</taxon>
        <taxon>Actinomycetota</taxon>
        <taxon>Actinomycetes</taxon>
        <taxon>Propionibacteriales</taxon>
        <taxon>Nocardioidaceae</taxon>
        <taxon>Nocardioides</taxon>
    </lineage>
</organism>
<dbReference type="InterPro" id="IPR020904">
    <property type="entry name" value="Sc_DH/Rdtase_CS"/>
</dbReference>
<dbReference type="EMBL" id="JBHTLX010000005">
    <property type="protein sequence ID" value="MFD1246741.1"/>
    <property type="molecule type" value="Genomic_DNA"/>
</dbReference>
<dbReference type="GO" id="GO:0016491">
    <property type="term" value="F:oxidoreductase activity"/>
    <property type="evidence" value="ECO:0007669"/>
    <property type="project" value="UniProtKB-KW"/>
</dbReference>
<dbReference type="EC" id="1.-.-.-" evidence="5"/>
<dbReference type="RefSeq" id="WP_367917781.1">
    <property type="nucleotide sequence ID" value="NZ_BAABAC010000005.1"/>
</dbReference>
<accession>A0ABW3VUI0</accession>
<dbReference type="PROSITE" id="PS00061">
    <property type="entry name" value="ADH_SHORT"/>
    <property type="match status" value="1"/>
</dbReference>
<dbReference type="PRINTS" id="PR00080">
    <property type="entry name" value="SDRFAMILY"/>
</dbReference>
<comment type="caution">
    <text evidence="5">The sequence shown here is derived from an EMBL/GenBank/DDBJ whole genome shotgun (WGS) entry which is preliminary data.</text>
</comment>
<gene>
    <name evidence="5" type="ORF">ACFQ3F_02965</name>
</gene>
<dbReference type="InterPro" id="IPR002347">
    <property type="entry name" value="SDR_fam"/>
</dbReference>
<comment type="similarity">
    <text evidence="1 4">Belongs to the short-chain dehydrogenases/reductases (SDR) family.</text>
</comment>
<name>A0ABW3VUI0_9ACTN</name>
<evidence type="ECO:0000313" key="5">
    <source>
        <dbReference type="EMBL" id="MFD1246741.1"/>
    </source>
</evidence>
<evidence type="ECO:0000256" key="2">
    <source>
        <dbReference type="ARBA" id="ARBA00022857"/>
    </source>
</evidence>
<dbReference type="PRINTS" id="PR00081">
    <property type="entry name" value="GDHRDH"/>
</dbReference>
<dbReference type="PANTHER" id="PTHR43391:SF14">
    <property type="entry name" value="DEHYDROGENASE_REDUCTASE SDR FAMILY PROTEIN 7-LIKE"/>
    <property type="match status" value="1"/>
</dbReference>
<evidence type="ECO:0000313" key="6">
    <source>
        <dbReference type="Proteomes" id="UP001597229"/>
    </source>
</evidence>
<protein>
    <submittedName>
        <fullName evidence="5">SDR family NAD(P)-dependent oxidoreductase</fullName>
        <ecNumber evidence="5">1.-.-.-</ecNumber>
    </submittedName>
</protein>
<dbReference type="InterPro" id="IPR036291">
    <property type="entry name" value="NAD(P)-bd_dom_sf"/>
</dbReference>
<sequence>MTGSGRGIGLAFARRLAEAGHRVLLTDIDESTVRAAAETIEGATWIQQDVRDAESHAVVAARAAELGDLRVWVNNAGVLIAGEPWTHLQADVDRSFDVNVRGVIAGSHAAVRAMTGPGRILNVASTAALAPVPGLAIYGATKAAVLSFSTSLQGDLARAGSQIRVHALCPDVTATAMVDDVATDPGASILFAGSRQLEPDQVAVAGMELLASRQVARAVPRAMGAVARLTSLSPALALRLAASTRRTGEKNQRRGADR</sequence>
<dbReference type="Pfam" id="PF00106">
    <property type="entry name" value="adh_short"/>
    <property type="match status" value="1"/>
</dbReference>
<dbReference type="PANTHER" id="PTHR43391">
    <property type="entry name" value="RETINOL DEHYDROGENASE-RELATED"/>
    <property type="match status" value="1"/>
</dbReference>
<proteinExistence type="inferred from homology"/>